<organism evidence="1 2">
    <name type="scientific">Trichinella zimbabwensis</name>
    <dbReference type="NCBI Taxonomy" id="268475"/>
    <lineage>
        <taxon>Eukaryota</taxon>
        <taxon>Metazoa</taxon>
        <taxon>Ecdysozoa</taxon>
        <taxon>Nematoda</taxon>
        <taxon>Enoplea</taxon>
        <taxon>Dorylaimia</taxon>
        <taxon>Trichinellida</taxon>
        <taxon>Trichinellidae</taxon>
        <taxon>Trichinella</taxon>
    </lineage>
</organism>
<sequence>MQADILLEKKVRDVKAWLHSDTLSSIRPYLLQQGQTS</sequence>
<reference evidence="1 2" key="1">
    <citation type="submission" date="2015-01" db="EMBL/GenBank/DDBJ databases">
        <title>Evolution of Trichinella species and genotypes.</title>
        <authorList>
            <person name="Korhonen P.K."/>
            <person name="Edoardo P."/>
            <person name="Giuseppe L.R."/>
            <person name="Gasser R.B."/>
        </authorList>
    </citation>
    <scope>NUCLEOTIDE SEQUENCE [LARGE SCALE GENOMIC DNA]</scope>
    <source>
        <strain evidence="1">ISS1029</strain>
    </source>
</reference>
<comment type="caution">
    <text evidence="1">The sequence shown here is derived from an EMBL/GenBank/DDBJ whole genome shotgun (WGS) entry which is preliminary data.</text>
</comment>
<proteinExistence type="predicted"/>
<dbReference type="Proteomes" id="UP000055024">
    <property type="component" value="Unassembled WGS sequence"/>
</dbReference>
<evidence type="ECO:0000313" key="2">
    <source>
        <dbReference type="Proteomes" id="UP000055024"/>
    </source>
</evidence>
<name>A0A0V1GDC9_9BILA</name>
<protein>
    <submittedName>
        <fullName evidence="1">Uncharacterized protein</fullName>
    </submittedName>
</protein>
<accession>A0A0V1GDC9</accession>
<keyword evidence="2" id="KW-1185">Reference proteome</keyword>
<evidence type="ECO:0000313" key="1">
    <source>
        <dbReference type="EMBL" id="KRY96273.1"/>
    </source>
</evidence>
<gene>
    <name evidence="1" type="ORF">T11_6035</name>
</gene>
<dbReference type="AlphaFoldDB" id="A0A0V1GDC9"/>
<dbReference type="EMBL" id="JYDP01002993">
    <property type="protein sequence ID" value="KRY96273.1"/>
    <property type="molecule type" value="Genomic_DNA"/>
</dbReference>